<accession>A0A7X4YQ47</accession>
<dbReference type="InterPro" id="IPR015797">
    <property type="entry name" value="NUDIX_hydrolase-like_dom_sf"/>
</dbReference>
<protein>
    <submittedName>
        <fullName evidence="6">NUDIX domain-containing protein</fullName>
    </submittedName>
</protein>
<dbReference type="InterPro" id="IPR020084">
    <property type="entry name" value="NUDIX_hydrolase_CS"/>
</dbReference>
<gene>
    <name evidence="6" type="ORF">GT003_11070</name>
</gene>
<dbReference type="PROSITE" id="PS51462">
    <property type="entry name" value="NUDIX"/>
    <property type="match status" value="1"/>
</dbReference>
<dbReference type="SUPFAM" id="SSF55811">
    <property type="entry name" value="Nudix"/>
    <property type="match status" value="1"/>
</dbReference>
<dbReference type="PRINTS" id="PR00502">
    <property type="entry name" value="NUDIXFAMILY"/>
</dbReference>
<dbReference type="PROSITE" id="PS00893">
    <property type="entry name" value="NUDIX_BOX"/>
    <property type="match status" value="1"/>
</dbReference>
<keyword evidence="3" id="KW-0460">Magnesium</keyword>
<proteinExistence type="inferred from homology"/>
<dbReference type="PANTHER" id="PTHR43046">
    <property type="entry name" value="GDP-MANNOSE MANNOSYL HYDROLASE"/>
    <property type="match status" value="1"/>
</dbReference>
<dbReference type="AlphaFoldDB" id="A0A7X4YQ47"/>
<evidence type="ECO:0000313" key="6">
    <source>
        <dbReference type="EMBL" id="NBC69534.1"/>
    </source>
</evidence>
<dbReference type="CDD" id="cd02883">
    <property type="entry name" value="NUDIX_Hydrolase"/>
    <property type="match status" value="1"/>
</dbReference>
<dbReference type="OrthoDB" id="9787880at2"/>
<dbReference type="Gene3D" id="3.90.79.10">
    <property type="entry name" value="Nucleoside Triphosphate Pyrophosphohydrolase"/>
    <property type="match status" value="1"/>
</dbReference>
<comment type="caution">
    <text evidence="6">The sequence shown here is derived from an EMBL/GenBank/DDBJ whole genome shotgun (WGS) entry which is preliminary data.</text>
</comment>
<keyword evidence="7" id="KW-1185">Reference proteome</keyword>
<feature type="domain" description="Nudix hydrolase" evidence="5">
    <location>
        <begin position="1"/>
        <end position="132"/>
    </location>
</feature>
<dbReference type="EMBL" id="JAAAMU010000005">
    <property type="protein sequence ID" value="NBC69534.1"/>
    <property type="molecule type" value="Genomic_DNA"/>
</dbReference>
<comment type="cofactor">
    <cofactor evidence="1">
        <name>Mg(2+)</name>
        <dbReference type="ChEBI" id="CHEBI:18420"/>
    </cofactor>
</comment>
<evidence type="ECO:0000256" key="3">
    <source>
        <dbReference type="ARBA" id="ARBA00022842"/>
    </source>
</evidence>
<dbReference type="PANTHER" id="PTHR43046:SF12">
    <property type="entry name" value="GDP-MANNOSE MANNOSYL HYDROLASE"/>
    <property type="match status" value="1"/>
</dbReference>
<name>A0A7X4YQ47_9BACL</name>
<organism evidence="6 7">
    <name type="scientific">Paenibacillus sacheonensis</name>
    <dbReference type="NCBI Taxonomy" id="742054"/>
    <lineage>
        <taxon>Bacteria</taxon>
        <taxon>Bacillati</taxon>
        <taxon>Bacillota</taxon>
        <taxon>Bacilli</taxon>
        <taxon>Bacillales</taxon>
        <taxon>Paenibacillaceae</taxon>
        <taxon>Paenibacillus</taxon>
    </lineage>
</organism>
<evidence type="ECO:0000259" key="5">
    <source>
        <dbReference type="PROSITE" id="PS51462"/>
    </source>
</evidence>
<sequence>MQRVDVTYSLITDLSRTKVLMVKNVGDAGDFRWSLPGGAVEADETLEQAAVREAKEETGLDVRVYGVVAINECKYTKSQNHAIFYTFRAEIIGGEETLQRPDEIAEIAWIAIEQADELMPYYPGGLHRLIAGHEIPYVDEGIK</sequence>
<evidence type="ECO:0000256" key="4">
    <source>
        <dbReference type="RuleBase" id="RU003476"/>
    </source>
</evidence>
<evidence type="ECO:0000313" key="7">
    <source>
        <dbReference type="Proteomes" id="UP000558113"/>
    </source>
</evidence>
<reference evidence="6 7" key="1">
    <citation type="submission" date="2020-01" db="EMBL/GenBank/DDBJ databases">
        <title>Paenibacillus soybeanensis sp. nov. isolated from the nodules of soybean (Glycine max(L.) Merr).</title>
        <authorList>
            <person name="Wang H."/>
        </authorList>
    </citation>
    <scope>NUCLEOTIDE SEQUENCE [LARGE SCALE GENOMIC DNA]</scope>
    <source>
        <strain evidence="6 7">DSM 23054</strain>
    </source>
</reference>
<comment type="similarity">
    <text evidence="4">Belongs to the Nudix hydrolase family.</text>
</comment>
<dbReference type="RefSeq" id="WP_161697510.1">
    <property type="nucleotide sequence ID" value="NZ_JAAAMU010000005.1"/>
</dbReference>
<evidence type="ECO:0000256" key="1">
    <source>
        <dbReference type="ARBA" id="ARBA00001946"/>
    </source>
</evidence>
<dbReference type="InterPro" id="IPR000086">
    <property type="entry name" value="NUDIX_hydrolase_dom"/>
</dbReference>
<dbReference type="Pfam" id="PF00293">
    <property type="entry name" value="NUDIX"/>
    <property type="match status" value="1"/>
</dbReference>
<evidence type="ECO:0000256" key="2">
    <source>
        <dbReference type="ARBA" id="ARBA00022801"/>
    </source>
</evidence>
<dbReference type="Proteomes" id="UP000558113">
    <property type="component" value="Unassembled WGS sequence"/>
</dbReference>
<dbReference type="GO" id="GO:0016787">
    <property type="term" value="F:hydrolase activity"/>
    <property type="evidence" value="ECO:0007669"/>
    <property type="project" value="UniProtKB-KW"/>
</dbReference>
<keyword evidence="2 4" id="KW-0378">Hydrolase</keyword>
<dbReference type="InterPro" id="IPR020476">
    <property type="entry name" value="Nudix_hydrolase"/>
</dbReference>